<dbReference type="PROSITE" id="PS50853">
    <property type="entry name" value="FN3"/>
    <property type="match status" value="1"/>
</dbReference>
<evidence type="ECO:0000256" key="6">
    <source>
        <dbReference type="ARBA" id="ARBA00023326"/>
    </source>
</evidence>
<keyword evidence="6" id="KW-0624">Polysaccharide degradation</keyword>
<comment type="similarity">
    <text evidence="7">Belongs to the glycosyl hydrolase 74 family.</text>
</comment>
<dbReference type="InterPro" id="IPR036966">
    <property type="entry name" value="CBM3_sf"/>
</dbReference>
<dbReference type="SMART" id="SM01067">
    <property type="entry name" value="CBM_3"/>
    <property type="match status" value="1"/>
</dbReference>
<keyword evidence="3" id="KW-0136">Cellulose degradation</keyword>
<dbReference type="InterPro" id="IPR001956">
    <property type="entry name" value="CBM3"/>
</dbReference>
<evidence type="ECO:0000313" key="11">
    <source>
        <dbReference type="EMBL" id="MBO0510529.1"/>
    </source>
</evidence>
<feature type="domain" description="CBM3" evidence="10">
    <location>
        <begin position="868"/>
        <end position="1020"/>
    </location>
</feature>
<accession>A0A939JGH9</accession>
<evidence type="ECO:0000256" key="3">
    <source>
        <dbReference type="ARBA" id="ARBA00023001"/>
    </source>
</evidence>
<dbReference type="CDD" id="cd00063">
    <property type="entry name" value="FN3"/>
    <property type="match status" value="1"/>
</dbReference>
<evidence type="ECO:0000259" key="10">
    <source>
        <dbReference type="PROSITE" id="PS51172"/>
    </source>
</evidence>
<evidence type="ECO:0000259" key="9">
    <source>
        <dbReference type="PROSITE" id="PS50853"/>
    </source>
</evidence>
<organism evidence="11 12">
    <name type="scientific">Streptomyces beijiangensis</name>
    <dbReference type="NCBI Taxonomy" id="163361"/>
    <lineage>
        <taxon>Bacteria</taxon>
        <taxon>Bacillati</taxon>
        <taxon>Actinomycetota</taxon>
        <taxon>Actinomycetes</taxon>
        <taxon>Kitasatosporales</taxon>
        <taxon>Streptomycetaceae</taxon>
        <taxon>Streptomyces</taxon>
    </lineage>
</organism>
<keyword evidence="12" id="KW-1185">Reference proteome</keyword>
<dbReference type="GO" id="GO:0030248">
    <property type="term" value="F:cellulose binding"/>
    <property type="evidence" value="ECO:0007669"/>
    <property type="project" value="InterPro"/>
</dbReference>
<dbReference type="GO" id="GO:0016798">
    <property type="term" value="F:hydrolase activity, acting on glycosyl bonds"/>
    <property type="evidence" value="ECO:0007669"/>
    <property type="project" value="UniProtKB-KW"/>
</dbReference>
<dbReference type="AlphaFoldDB" id="A0A939JGH9"/>
<keyword evidence="4" id="KW-0119">Carbohydrate metabolism</keyword>
<evidence type="ECO:0000256" key="5">
    <source>
        <dbReference type="ARBA" id="ARBA00023295"/>
    </source>
</evidence>
<evidence type="ECO:0000256" key="2">
    <source>
        <dbReference type="ARBA" id="ARBA00022801"/>
    </source>
</evidence>
<evidence type="ECO:0000313" key="12">
    <source>
        <dbReference type="Proteomes" id="UP000664167"/>
    </source>
</evidence>
<protein>
    <submittedName>
        <fullName evidence="11">Xyloglucanase</fullName>
    </submittedName>
</protein>
<feature type="signal peptide" evidence="8">
    <location>
        <begin position="1"/>
        <end position="29"/>
    </location>
</feature>
<dbReference type="InterPro" id="IPR052025">
    <property type="entry name" value="Xyloglucanase_GH74"/>
</dbReference>
<dbReference type="EMBL" id="JAFLRJ010000013">
    <property type="protein sequence ID" value="MBO0510529.1"/>
    <property type="molecule type" value="Genomic_DNA"/>
</dbReference>
<gene>
    <name evidence="11" type="ORF">J0695_01700</name>
</gene>
<dbReference type="SUPFAM" id="SSF110296">
    <property type="entry name" value="Oligoxyloglucan reducing end-specific cellobiohydrolase"/>
    <property type="match status" value="2"/>
</dbReference>
<proteinExistence type="inferred from homology"/>
<evidence type="ECO:0000256" key="8">
    <source>
        <dbReference type="SAM" id="SignalP"/>
    </source>
</evidence>
<reference evidence="11" key="1">
    <citation type="submission" date="2021-03" db="EMBL/GenBank/DDBJ databases">
        <title>Streptomyces poriferae sp. nov., a novel marine sponge-derived Actinobacteria species with anti-MRSA activity.</title>
        <authorList>
            <person name="Sandoval-Powers M."/>
            <person name="Kralova S."/>
            <person name="Nguyen G.-S."/>
            <person name="Fawwal D."/>
            <person name="Degnes K."/>
            <person name="Klinkenberg G."/>
            <person name="Sletta H."/>
            <person name="Wentzel A."/>
            <person name="Liles M.R."/>
        </authorList>
    </citation>
    <scope>NUCLEOTIDE SEQUENCE</scope>
    <source>
        <strain evidence="11">DSM 41794</strain>
    </source>
</reference>
<dbReference type="PANTHER" id="PTHR43739">
    <property type="entry name" value="XYLOGLUCANASE (EUROFUNG)"/>
    <property type="match status" value="1"/>
</dbReference>
<dbReference type="InterPro" id="IPR006311">
    <property type="entry name" value="TAT_signal"/>
</dbReference>
<feature type="chain" id="PRO_5036806374" evidence="8">
    <location>
        <begin position="30"/>
        <end position="1020"/>
    </location>
</feature>
<dbReference type="InterPro" id="IPR008965">
    <property type="entry name" value="CBM2/CBM3_carb-bd_dom_sf"/>
</dbReference>
<dbReference type="InterPro" id="IPR013783">
    <property type="entry name" value="Ig-like_fold"/>
</dbReference>
<dbReference type="FunFam" id="2.130.10.10:FF:000534">
    <property type="entry name" value="Xyloglucanase Xgh74A"/>
    <property type="match status" value="1"/>
</dbReference>
<keyword evidence="1 8" id="KW-0732">Signal</keyword>
<dbReference type="Gene3D" id="2.130.10.10">
    <property type="entry name" value="YVTN repeat-like/Quinoprotein amine dehydrogenase"/>
    <property type="match status" value="2"/>
</dbReference>
<dbReference type="PANTHER" id="PTHR43739:SF2">
    <property type="entry name" value="OLIGOXYLOGLUCAN-REDUCING END-SPECIFIC XYLOGLUCANASE-RELATED"/>
    <property type="match status" value="1"/>
</dbReference>
<dbReference type="PROSITE" id="PS51318">
    <property type="entry name" value="TAT"/>
    <property type="match status" value="1"/>
</dbReference>
<dbReference type="GO" id="GO:0030245">
    <property type="term" value="P:cellulose catabolic process"/>
    <property type="evidence" value="ECO:0007669"/>
    <property type="project" value="UniProtKB-KW"/>
</dbReference>
<sequence>MDRRRFIGLAVATAAAATPVLARAPLAHAATAPVDTLAAAPAWKNVAIYGGGFIPGIIFSRTRKDLIYARTDIGGAYRWNAATSSWIPLLDFVGYDHWGWNGVVSMAIDESAPDKVYAAVGMYTNSWDPGNGAVLRSADLGATWQAAPLPFKLGGNMPGRGMGERLAVDPNLGSVLYLGTPSGNGLWRSTDSGVTWAKVTSFANAGTYRADPNDTSGYNSDLQGVVWVTFDPSTGTAGTRSQHIYVGVADKDNTVYRSTDAGATWSRLAGQPTGYIAHKGVLDHVNHRLYLSTSDTGGPYDGAKGDVWRYDITAATWTRISPVPSDSADDYFGYSGLSIDRTNPNTLMVATQISWWPDDIIYRSTDAGATWTRIWDFAAYPARSFRYTMDISAVPWLTFGASPALPEVTPKLGWMTEALEIDPHNPDRLLYGTGATLYASNNLTNWDKSSQITIKPMVAGLEETAVLDLVSPPTGTVLFSALGDIGGFAHTDLTKVPALMYTQPNLTSTTSIDFAELKPAVLARVGNSDKTALPNVNRAGFSTDGGSNWFQASSEPSGVTGGGTVAVAADGSAVVWSPQGAAVQRTTTNGSSWNAGSGVPQGALVRADRVNPKKFYGSSGGGFYVSTDGGATFSATAATGLPATDAAFKPVPGKEGEIWLTGTGGLWHSMDSGASFTKATGITSGVNLGYGKAAPGRTNPALYLAGTVGGVTGVHASDDSGATWRRINDDQHSYGNMGTAITGDPRTYGRVYLGTNGRGILFADAPASGGGTGDTQAPTVPAGLTVASTTSSTVALSWTASTDNTGVTAYEVLRAGTVVGSPAGTAYTDTGLSPSTPYAYQVRARDAAGNTSALSAAVTATTAAGSGGGGAAKAQYKNNDSSATDNAIRPGLQVVNTGTGPLVLSQVKLRYWFSGEAGSTAYQTWCDWAAVGASNVTAQVVAAATPKTGADRYLEVGFTSGAGSLAAGASTGEMQLRLNKSDWSAFSEADDYSRGTNTSFADAAKVAVYVGGALVWGTAP</sequence>
<dbReference type="Proteomes" id="UP000664167">
    <property type="component" value="Unassembled WGS sequence"/>
</dbReference>
<dbReference type="Pfam" id="PF00041">
    <property type="entry name" value="fn3"/>
    <property type="match status" value="1"/>
</dbReference>
<dbReference type="FunFam" id="2.130.10.10:FF:000545">
    <property type="entry name" value="Xyloglucanase Xgh74A"/>
    <property type="match status" value="1"/>
</dbReference>
<keyword evidence="2" id="KW-0378">Hydrolase</keyword>
<evidence type="ECO:0000256" key="7">
    <source>
        <dbReference type="ARBA" id="ARBA00037986"/>
    </source>
</evidence>
<evidence type="ECO:0000256" key="4">
    <source>
        <dbReference type="ARBA" id="ARBA00023277"/>
    </source>
</evidence>
<dbReference type="GO" id="GO:0010411">
    <property type="term" value="P:xyloglucan metabolic process"/>
    <property type="evidence" value="ECO:0007669"/>
    <property type="project" value="TreeGrafter"/>
</dbReference>
<dbReference type="InterPro" id="IPR015943">
    <property type="entry name" value="WD40/YVTN_repeat-like_dom_sf"/>
</dbReference>
<dbReference type="Gene3D" id="2.60.40.710">
    <property type="entry name" value="Endoglucanase-like"/>
    <property type="match status" value="1"/>
</dbReference>
<feature type="domain" description="Fibronectin type-III" evidence="9">
    <location>
        <begin position="780"/>
        <end position="865"/>
    </location>
</feature>
<dbReference type="SUPFAM" id="SSF49384">
    <property type="entry name" value="Carbohydrate-binding domain"/>
    <property type="match status" value="1"/>
</dbReference>
<dbReference type="RefSeq" id="WP_206959400.1">
    <property type="nucleotide sequence ID" value="NZ_BAAAJJ010000001.1"/>
</dbReference>
<dbReference type="Pfam" id="PF00942">
    <property type="entry name" value="CBM_3"/>
    <property type="match status" value="1"/>
</dbReference>
<dbReference type="PROSITE" id="PS51172">
    <property type="entry name" value="CBM3"/>
    <property type="match status" value="1"/>
</dbReference>
<keyword evidence="5" id="KW-0326">Glycosidase</keyword>
<dbReference type="InterPro" id="IPR036116">
    <property type="entry name" value="FN3_sf"/>
</dbReference>
<dbReference type="CDD" id="cd15482">
    <property type="entry name" value="Sialidase_non-viral"/>
    <property type="match status" value="1"/>
</dbReference>
<comment type="caution">
    <text evidence="11">The sequence shown here is derived from an EMBL/GenBank/DDBJ whole genome shotgun (WGS) entry which is preliminary data.</text>
</comment>
<evidence type="ECO:0000256" key="1">
    <source>
        <dbReference type="ARBA" id="ARBA00022729"/>
    </source>
</evidence>
<dbReference type="SMART" id="SM00060">
    <property type="entry name" value="FN3"/>
    <property type="match status" value="1"/>
</dbReference>
<dbReference type="InterPro" id="IPR003961">
    <property type="entry name" value="FN3_dom"/>
</dbReference>
<name>A0A939JGH9_9ACTN</name>
<dbReference type="Gene3D" id="2.60.40.10">
    <property type="entry name" value="Immunoglobulins"/>
    <property type="match status" value="1"/>
</dbReference>
<dbReference type="SUPFAM" id="SSF49265">
    <property type="entry name" value="Fibronectin type III"/>
    <property type="match status" value="1"/>
</dbReference>